<proteinExistence type="predicted"/>
<evidence type="ECO:0000313" key="1">
    <source>
        <dbReference type="EMBL" id="KKA17145.1"/>
    </source>
</evidence>
<sequence length="91" mass="10187">STGTIRPSISFHFPFSISVSLSRFLSQLEIENYYDMVDYDLGRSTYESTSIFSTTTTSSSLESSCTVTYLPMSSFLMTFSLSHDVVPLGKR</sequence>
<accession>A0A0F4YGC8</accession>
<dbReference type="RefSeq" id="XP_013323757.1">
    <property type="nucleotide sequence ID" value="XM_013468303.1"/>
</dbReference>
<dbReference type="GeneID" id="25321172"/>
<keyword evidence="2" id="KW-1185">Reference proteome</keyword>
<organism evidence="1 2">
    <name type="scientific">Rasamsonia emersonii (strain ATCC 16479 / CBS 393.64 / IMI 116815)</name>
    <dbReference type="NCBI Taxonomy" id="1408163"/>
    <lineage>
        <taxon>Eukaryota</taxon>
        <taxon>Fungi</taxon>
        <taxon>Dikarya</taxon>
        <taxon>Ascomycota</taxon>
        <taxon>Pezizomycotina</taxon>
        <taxon>Eurotiomycetes</taxon>
        <taxon>Eurotiomycetidae</taxon>
        <taxon>Eurotiales</taxon>
        <taxon>Trichocomaceae</taxon>
        <taxon>Rasamsonia</taxon>
    </lineage>
</organism>
<dbReference type="Proteomes" id="UP000053958">
    <property type="component" value="Unassembled WGS sequence"/>
</dbReference>
<gene>
    <name evidence="1" type="ORF">T310_9220</name>
</gene>
<protein>
    <submittedName>
        <fullName evidence="1">Uncharacterized protein</fullName>
    </submittedName>
</protein>
<feature type="non-terminal residue" evidence="1">
    <location>
        <position position="1"/>
    </location>
</feature>
<evidence type="ECO:0000313" key="2">
    <source>
        <dbReference type="Proteomes" id="UP000053958"/>
    </source>
</evidence>
<comment type="caution">
    <text evidence="1">The sequence shown here is derived from an EMBL/GenBank/DDBJ whole genome shotgun (WGS) entry which is preliminary data.</text>
</comment>
<reference evidence="1 2" key="1">
    <citation type="submission" date="2015-04" db="EMBL/GenBank/DDBJ databases">
        <authorList>
            <person name="Heijne W.H."/>
            <person name="Fedorova N.D."/>
            <person name="Nierman W.C."/>
            <person name="Vollebregt A.W."/>
            <person name="Zhao Z."/>
            <person name="Wu L."/>
            <person name="Kumar M."/>
            <person name="Stam H."/>
            <person name="van den Berg M.A."/>
            <person name="Pel H.J."/>
        </authorList>
    </citation>
    <scope>NUCLEOTIDE SEQUENCE [LARGE SCALE GENOMIC DNA]</scope>
    <source>
        <strain evidence="1 2">CBS 393.64</strain>
    </source>
</reference>
<dbReference type="EMBL" id="LASV01000708">
    <property type="protein sequence ID" value="KKA17145.1"/>
    <property type="molecule type" value="Genomic_DNA"/>
</dbReference>
<dbReference type="AlphaFoldDB" id="A0A0F4YGC8"/>
<name>A0A0F4YGC8_RASE3</name>